<keyword evidence="1" id="KW-0472">Membrane</keyword>
<keyword evidence="1" id="KW-1133">Transmembrane helix</keyword>
<dbReference type="Gene3D" id="1.10.10.10">
    <property type="entry name" value="Winged helix-like DNA-binding domain superfamily/Winged helix DNA-binding domain"/>
    <property type="match status" value="1"/>
</dbReference>
<dbReference type="Proteomes" id="UP000095283">
    <property type="component" value="Unplaced"/>
</dbReference>
<feature type="transmembrane region" description="Helical" evidence="1">
    <location>
        <begin position="12"/>
        <end position="31"/>
    </location>
</feature>
<dbReference type="InterPro" id="IPR036388">
    <property type="entry name" value="WH-like_DNA-bd_sf"/>
</dbReference>
<dbReference type="GO" id="GO:0003676">
    <property type="term" value="F:nucleic acid binding"/>
    <property type="evidence" value="ECO:0007669"/>
    <property type="project" value="InterPro"/>
</dbReference>
<accession>A0A1I7WCU9</accession>
<evidence type="ECO:0000259" key="2">
    <source>
        <dbReference type="Pfam" id="PF13358"/>
    </source>
</evidence>
<evidence type="ECO:0000256" key="1">
    <source>
        <dbReference type="SAM" id="Phobius"/>
    </source>
</evidence>
<keyword evidence="3" id="KW-1185">Reference proteome</keyword>
<keyword evidence="1" id="KW-0812">Transmembrane</keyword>
<name>A0A1I7WCU9_HETBA</name>
<dbReference type="InterPro" id="IPR036397">
    <property type="entry name" value="RNaseH_sf"/>
</dbReference>
<dbReference type="PANTHER" id="PTHR34311">
    <property type="entry name" value="PROTEIN CBG21698-RELATED"/>
    <property type="match status" value="1"/>
</dbReference>
<dbReference type="Gene3D" id="3.30.420.10">
    <property type="entry name" value="Ribonuclease H-like superfamily/Ribonuclease H"/>
    <property type="match status" value="1"/>
</dbReference>
<dbReference type="InterPro" id="IPR038717">
    <property type="entry name" value="Tc1-like_DDE_dom"/>
</dbReference>
<feature type="domain" description="Tc1-like transposase DDE" evidence="2">
    <location>
        <begin position="261"/>
        <end position="335"/>
    </location>
</feature>
<organism evidence="3 4">
    <name type="scientific">Heterorhabditis bacteriophora</name>
    <name type="common">Entomopathogenic nematode worm</name>
    <dbReference type="NCBI Taxonomy" id="37862"/>
    <lineage>
        <taxon>Eukaryota</taxon>
        <taxon>Metazoa</taxon>
        <taxon>Ecdysozoa</taxon>
        <taxon>Nematoda</taxon>
        <taxon>Chromadorea</taxon>
        <taxon>Rhabditida</taxon>
        <taxon>Rhabditina</taxon>
        <taxon>Rhabditomorpha</taxon>
        <taxon>Strongyloidea</taxon>
        <taxon>Heterorhabditidae</taxon>
        <taxon>Heterorhabditis</taxon>
    </lineage>
</organism>
<evidence type="ECO:0000313" key="4">
    <source>
        <dbReference type="WBParaSite" id="Hba_02564"/>
    </source>
</evidence>
<proteinExistence type="predicted"/>
<dbReference type="WBParaSite" id="Hba_02564">
    <property type="protein sequence ID" value="Hba_02564"/>
    <property type="gene ID" value="Hba_02564"/>
</dbReference>
<evidence type="ECO:0000313" key="3">
    <source>
        <dbReference type="Proteomes" id="UP000095283"/>
    </source>
</evidence>
<dbReference type="PANTHER" id="PTHR34311:SF4">
    <property type="entry name" value="NEMATODE SPECIFIC PEPTIDE FAMILY"/>
    <property type="match status" value="1"/>
</dbReference>
<dbReference type="Pfam" id="PF13358">
    <property type="entry name" value="DDE_3"/>
    <property type="match status" value="1"/>
</dbReference>
<sequence length="514" mass="59670">MNFEFLGLYRLHCFYVVWFIYLILYSIYGSLNLIDLSISRVVLAVFATSLAQIPGRDNCDQRRFNYCNSKLGKYWSIDTSIIWKDIHNFREAILELMRQPYILNNYINICKNVVANFLRAHGEYGIKKNGGRPIKLGKREKRRMMVMASNSTANFNKIRIIYRPTVSKTTVWKILKANPFIRWERMRKYPTLTADRKKARMDFAHTHISWTSEWTETDLLPTGDLRKERRLFSTRNFEDGSLMVWAAFSSFGALELVLVSTKQITFPQKNVIFQQDNVAIHVSCCTKDWFQRRNIVFMDWPFRSPDLNPMENLWRILARQVYAHNRQLSSIEDLKKIVSEERSKIDPVILKNLSTSMTECIFQVIRGRVVVPILEVICYLLQIFVFGFSNFYTCLDQSSIRQCLSIIGLVGSGKSLEDAYSYEGFLADWRFKCGAGFFAVYKNETLSSCTQSTYVNNNTDIHSSFVIYSKNIMVDPSNACKYSQNLMTSIGSIFQNGPCGVSNSVSIYDYFKIT</sequence>
<reference evidence="4" key="1">
    <citation type="submission" date="2016-11" db="UniProtKB">
        <authorList>
            <consortium name="WormBaseParasite"/>
        </authorList>
    </citation>
    <scope>IDENTIFICATION</scope>
</reference>
<protein>
    <submittedName>
        <fullName evidence="4">DDE_3 domain-containing protein</fullName>
    </submittedName>
</protein>
<dbReference type="AlphaFoldDB" id="A0A1I7WCU9"/>